<accession>A0A8K0NQE2</accession>
<evidence type="ECO:0000256" key="1">
    <source>
        <dbReference type="SAM" id="MobiDB-lite"/>
    </source>
</evidence>
<comment type="caution">
    <text evidence="2">The sequence shown here is derived from an EMBL/GenBank/DDBJ whole genome shotgun (WGS) entry which is preliminary data.</text>
</comment>
<sequence length="165" mass="18478">MGFFSKKPQGPVRPPVPHQAFSTMPHSGMASPYPMGHAPPHVRQHASMMMKGVTRDLTSLKRAGVVAPQHMMIERWVEVLGRALEPMTILGGPMKGMQDWMMEVQFFTSKIKERVYARNIPLNPSERRAIMAHTQHWLVSRGGGCDTSQPHVQIVILALSEMARS</sequence>
<dbReference type="AlphaFoldDB" id="A0A8K0NQE2"/>
<dbReference type="EMBL" id="JABELV010000059">
    <property type="protein sequence ID" value="KAG7544308.1"/>
    <property type="molecule type" value="Genomic_DNA"/>
</dbReference>
<organism evidence="2 3">
    <name type="scientific">Filobasidium floriforme</name>
    <dbReference type="NCBI Taxonomy" id="5210"/>
    <lineage>
        <taxon>Eukaryota</taxon>
        <taxon>Fungi</taxon>
        <taxon>Dikarya</taxon>
        <taxon>Basidiomycota</taxon>
        <taxon>Agaricomycotina</taxon>
        <taxon>Tremellomycetes</taxon>
        <taxon>Filobasidiales</taxon>
        <taxon>Filobasidiaceae</taxon>
        <taxon>Filobasidium</taxon>
    </lineage>
</organism>
<gene>
    <name evidence="2" type="ORF">FFLO_03269</name>
</gene>
<evidence type="ECO:0000313" key="2">
    <source>
        <dbReference type="EMBL" id="KAG7544308.1"/>
    </source>
</evidence>
<protein>
    <submittedName>
        <fullName evidence="2">Uncharacterized protein</fullName>
    </submittedName>
</protein>
<reference evidence="2" key="1">
    <citation type="submission" date="2020-04" db="EMBL/GenBank/DDBJ databases">
        <title>Analysis of mating type loci in Filobasidium floriforme.</title>
        <authorList>
            <person name="Nowrousian M."/>
        </authorList>
    </citation>
    <scope>NUCLEOTIDE SEQUENCE</scope>
    <source>
        <strain evidence="2">CBS 6242</strain>
    </source>
</reference>
<name>A0A8K0NQE2_9TREE</name>
<keyword evidence="3" id="KW-1185">Reference proteome</keyword>
<proteinExistence type="predicted"/>
<dbReference type="Proteomes" id="UP000812966">
    <property type="component" value="Unassembled WGS sequence"/>
</dbReference>
<feature type="region of interest" description="Disordered" evidence="1">
    <location>
        <begin position="1"/>
        <end position="31"/>
    </location>
</feature>
<evidence type="ECO:0000313" key="3">
    <source>
        <dbReference type="Proteomes" id="UP000812966"/>
    </source>
</evidence>